<dbReference type="GO" id="GO:0005737">
    <property type="term" value="C:cytoplasm"/>
    <property type="evidence" value="ECO:0007669"/>
    <property type="project" value="TreeGrafter"/>
</dbReference>
<dbReference type="Gene3D" id="3.20.20.60">
    <property type="entry name" value="Phosphoenolpyruvate-binding domains"/>
    <property type="match status" value="1"/>
</dbReference>
<proteinExistence type="inferred from homology"/>
<accession>A0A9W9E3K8</accession>
<evidence type="ECO:0000256" key="1">
    <source>
        <dbReference type="ARBA" id="ARBA00005568"/>
    </source>
</evidence>
<dbReference type="AlphaFoldDB" id="A0A9W9E3K8"/>
<dbReference type="GO" id="GO:0016832">
    <property type="term" value="F:aldehyde-lyase activity"/>
    <property type="evidence" value="ECO:0007669"/>
    <property type="project" value="TreeGrafter"/>
</dbReference>
<keyword evidence="6" id="KW-1185">Reference proteome</keyword>
<gene>
    <name evidence="5" type="ORF">T069G_09228</name>
</gene>
<keyword evidence="2" id="KW-0479">Metal-binding</keyword>
<evidence type="ECO:0000256" key="2">
    <source>
        <dbReference type="ARBA" id="ARBA00022723"/>
    </source>
</evidence>
<sequence length="303" mass="32791">MAAVMANTFLKQTAAGRLCKAFGIRLVTNPQIVQLARNAGFDCLFIDLEHSTLSIDDSSRLCIAGLNTGITPFVRVPHQCGNGFVQRVQDGGAMGIIFPHIHDKGKISNLGILLKNQRFRRFTWKNAIKISLYHELTIPIGDAQAAVSITKYPPQGKRSMTGQLPLFSLQPTPIPVVVDKTNSEGSTVILMIETVESIKNIDEIAGTEGVDLLLIGANDLSIELGVPGQFDSQAFRGALETVSGACKRHNRVMGLAGIYDNSAFQQWAVDVLGVRFILGQQDSGILARHAKGCLESLQALDPK</sequence>
<dbReference type="Pfam" id="PF03328">
    <property type="entry name" value="HpcH_HpaI"/>
    <property type="match status" value="1"/>
</dbReference>
<dbReference type="SUPFAM" id="SSF51621">
    <property type="entry name" value="Phosphoenolpyruvate/pyruvate domain"/>
    <property type="match status" value="2"/>
</dbReference>
<dbReference type="GeneID" id="80871126"/>
<dbReference type="PANTHER" id="PTHR30502">
    <property type="entry name" value="2-KETO-3-DEOXY-L-RHAMNONATE ALDOLASE"/>
    <property type="match status" value="1"/>
</dbReference>
<dbReference type="PANTHER" id="PTHR30502:SF0">
    <property type="entry name" value="PHOSPHOENOLPYRUVATE CARBOXYLASE FAMILY PROTEIN"/>
    <property type="match status" value="1"/>
</dbReference>
<evidence type="ECO:0000259" key="4">
    <source>
        <dbReference type="Pfam" id="PF03328"/>
    </source>
</evidence>
<reference evidence="5" key="1">
    <citation type="submission" date="2022-09" db="EMBL/GenBank/DDBJ databases">
        <title>Chromosome-level assembly of Trichoderma breve T069, a fungus used in development of biopesticide product.</title>
        <authorList>
            <person name="Lin R."/>
            <person name="Liu T."/>
        </authorList>
    </citation>
    <scope>NUCLEOTIDE SEQUENCE</scope>
    <source>
        <strain evidence="5">T069</strain>
    </source>
</reference>
<dbReference type="Proteomes" id="UP001140511">
    <property type="component" value="Unassembled WGS sequence"/>
</dbReference>
<evidence type="ECO:0000313" key="6">
    <source>
        <dbReference type="Proteomes" id="UP001140511"/>
    </source>
</evidence>
<dbReference type="RefSeq" id="XP_056024916.1">
    <property type="nucleotide sequence ID" value="XM_056176438.1"/>
</dbReference>
<dbReference type="InterPro" id="IPR050251">
    <property type="entry name" value="HpcH-HpaI_aldolase"/>
</dbReference>
<dbReference type="EMBL" id="JAOPEN010000006">
    <property type="protein sequence ID" value="KAJ4855860.1"/>
    <property type="molecule type" value="Genomic_DNA"/>
</dbReference>
<name>A0A9W9E3K8_9HYPO</name>
<keyword evidence="3 5" id="KW-0456">Lyase</keyword>
<evidence type="ECO:0000256" key="3">
    <source>
        <dbReference type="ARBA" id="ARBA00023239"/>
    </source>
</evidence>
<comment type="similarity">
    <text evidence="1">Belongs to the HpcH/HpaI aldolase family.</text>
</comment>
<dbReference type="InterPro" id="IPR015813">
    <property type="entry name" value="Pyrv/PenolPyrv_kinase-like_dom"/>
</dbReference>
<dbReference type="InterPro" id="IPR005000">
    <property type="entry name" value="Aldolase/citrate-lyase_domain"/>
</dbReference>
<comment type="caution">
    <text evidence="5">The sequence shown here is derived from an EMBL/GenBank/DDBJ whole genome shotgun (WGS) entry which is preliminary data.</text>
</comment>
<dbReference type="InterPro" id="IPR040442">
    <property type="entry name" value="Pyrv_kinase-like_dom_sf"/>
</dbReference>
<evidence type="ECO:0000313" key="5">
    <source>
        <dbReference type="EMBL" id="KAJ4855860.1"/>
    </source>
</evidence>
<protein>
    <submittedName>
        <fullName evidence="5">HpcH/HpaI aldolase/citrate lyase family domain-containing protein</fullName>
    </submittedName>
</protein>
<organism evidence="5 6">
    <name type="scientific">Trichoderma breve</name>
    <dbReference type="NCBI Taxonomy" id="2034170"/>
    <lineage>
        <taxon>Eukaryota</taxon>
        <taxon>Fungi</taxon>
        <taxon>Dikarya</taxon>
        <taxon>Ascomycota</taxon>
        <taxon>Pezizomycotina</taxon>
        <taxon>Sordariomycetes</taxon>
        <taxon>Hypocreomycetidae</taxon>
        <taxon>Hypocreales</taxon>
        <taxon>Hypocreaceae</taxon>
        <taxon>Trichoderma</taxon>
    </lineage>
</organism>
<feature type="domain" description="HpcH/HpaI aldolase/citrate lyase" evidence="4">
    <location>
        <begin position="142"/>
        <end position="250"/>
    </location>
</feature>
<dbReference type="GO" id="GO:0046872">
    <property type="term" value="F:metal ion binding"/>
    <property type="evidence" value="ECO:0007669"/>
    <property type="project" value="UniProtKB-KW"/>
</dbReference>